<name>A0A484B8C2_DRONA</name>
<reference evidence="1 2" key="1">
    <citation type="journal article" date="2019" name="J. Hered.">
        <title>An Improved Genome Assembly for Drosophila navojoa, the Basal Species in the mojavensis Cluster.</title>
        <authorList>
            <person name="Vanderlinde T."/>
            <person name="Dupim E.G."/>
            <person name="Nazario-Yepiz N.O."/>
            <person name="Carvalho A.B."/>
        </authorList>
    </citation>
    <scope>NUCLEOTIDE SEQUENCE [LARGE SCALE GENOMIC DNA]</scope>
    <source>
        <strain evidence="1">Navoj_Jal97</strain>
        <tissue evidence="1">Whole organism</tissue>
    </source>
</reference>
<dbReference type="EMBL" id="LSRL02000119">
    <property type="protein sequence ID" value="TDG44065.1"/>
    <property type="molecule type" value="Genomic_DNA"/>
</dbReference>
<dbReference type="AlphaFoldDB" id="A0A484B8C2"/>
<accession>A0A484B8C2</accession>
<evidence type="ECO:0000313" key="1">
    <source>
        <dbReference type="EMBL" id="TDG44065.1"/>
    </source>
</evidence>
<sequence>MLHAAKHNAHVTCQRFQQQQQQQQQQLQQQQQRHEAAAAGRDLQALHSFLRAHTDQSAAAAAGVGIGCGSSCNNLRKALNVACHSGGNFHSTYAPLPAPVPDTARRTINLSVQYVSVSYRRRRRRRLLLLCGSLDGALERFVRT</sequence>
<gene>
    <name evidence="1" type="ORF">AWZ03_009490</name>
</gene>
<keyword evidence="2" id="KW-1185">Reference proteome</keyword>
<evidence type="ECO:0000313" key="2">
    <source>
        <dbReference type="Proteomes" id="UP000295192"/>
    </source>
</evidence>
<dbReference type="Proteomes" id="UP000295192">
    <property type="component" value="Unassembled WGS sequence"/>
</dbReference>
<proteinExistence type="predicted"/>
<comment type="caution">
    <text evidence="1">The sequence shown here is derived from an EMBL/GenBank/DDBJ whole genome shotgun (WGS) entry which is preliminary data.</text>
</comment>
<protein>
    <submittedName>
        <fullName evidence="1">Uncharacterized protein</fullName>
    </submittedName>
</protein>
<organism evidence="1 2">
    <name type="scientific">Drosophila navojoa</name>
    <name type="common">Fruit fly</name>
    <dbReference type="NCBI Taxonomy" id="7232"/>
    <lineage>
        <taxon>Eukaryota</taxon>
        <taxon>Metazoa</taxon>
        <taxon>Ecdysozoa</taxon>
        <taxon>Arthropoda</taxon>
        <taxon>Hexapoda</taxon>
        <taxon>Insecta</taxon>
        <taxon>Pterygota</taxon>
        <taxon>Neoptera</taxon>
        <taxon>Endopterygota</taxon>
        <taxon>Diptera</taxon>
        <taxon>Brachycera</taxon>
        <taxon>Muscomorpha</taxon>
        <taxon>Ephydroidea</taxon>
        <taxon>Drosophilidae</taxon>
        <taxon>Drosophila</taxon>
    </lineage>
</organism>